<reference evidence="2 3" key="1">
    <citation type="submission" date="2024-07" db="EMBL/GenBank/DDBJ databases">
        <authorList>
            <person name="Dulla G.F.J."/>
            <person name="Delorm J.G."/>
        </authorList>
    </citation>
    <scope>NUCLEOTIDE SEQUENCE [LARGE SCALE GENOMIC DNA]</scope>
    <source>
        <strain evidence="2 3">JGD 233</strain>
    </source>
</reference>
<accession>A0ABV3N591</accession>
<proteinExistence type="predicted"/>
<sequence length="448" mass="50318">MINLPDTAVWDDIVHVYQESLRMLFREEAVEHRKRRWTGKAVLIPPLSPVIVVTFTGLFFLCLLSLLISGTYTRRVTVRGELVSVPRAVTLFSEAQGFVITQRVWPGERVKKGQPLMDIDVSRTTLSGGVSERQRETIRGQIATVESIIARLRQNRQVTLDTLTAQKARYEDALRHSSDIVRQSQHGLEIMKSGMENYRNYHRRGLINQDQLTSQTALYYQQQNDLLSLVTQNEQNALQVMSLEGNIQTQATDFDNRIYQLEIQRSDLNRQLTDAEAAGTLVVTAPTDGQIDSVNTASGQVARAGDALMQIIPGNASRYQLVLWVPDNAVPFLRPGDRVNIRYDAFPSEKFGLYPGHIVAVAGVPATFQEMATYPSAPGIDPQHPQTWYRVSVEPDSSRFAWQGRQLPAENGMKASATLFLENRRLYQWVLSPFYDLIESAGGPTGGK</sequence>
<organism evidence="2 3">
    <name type="scientific">Erwinia papayae</name>
    <dbReference type="NCBI Taxonomy" id="206499"/>
    <lineage>
        <taxon>Bacteria</taxon>
        <taxon>Pseudomonadati</taxon>
        <taxon>Pseudomonadota</taxon>
        <taxon>Gammaproteobacteria</taxon>
        <taxon>Enterobacterales</taxon>
        <taxon>Erwiniaceae</taxon>
        <taxon>Erwinia</taxon>
    </lineage>
</organism>
<dbReference type="RefSeq" id="WP_268745042.1">
    <property type="nucleotide sequence ID" value="NZ_JBFKZN010000009.1"/>
</dbReference>
<comment type="caution">
    <text evidence="2">The sequence shown here is derived from an EMBL/GenBank/DDBJ whole genome shotgun (WGS) entry which is preliminary data.</text>
</comment>
<name>A0ABV3N591_9GAMM</name>
<evidence type="ECO:0000313" key="2">
    <source>
        <dbReference type="EMBL" id="MEW5290897.1"/>
    </source>
</evidence>
<feature type="transmembrane region" description="Helical" evidence="1">
    <location>
        <begin position="42"/>
        <end position="68"/>
    </location>
</feature>
<dbReference type="InterPro" id="IPR050739">
    <property type="entry name" value="MFP"/>
</dbReference>
<gene>
    <name evidence="2" type="ORF">ABW286_17220</name>
</gene>
<dbReference type="PANTHER" id="PTHR30386">
    <property type="entry name" value="MEMBRANE FUSION SUBUNIT OF EMRAB-TOLC MULTIDRUG EFFLUX PUMP"/>
    <property type="match status" value="1"/>
</dbReference>
<dbReference type="EMBL" id="JBFKZN010000009">
    <property type="protein sequence ID" value="MEW5290897.1"/>
    <property type="molecule type" value="Genomic_DNA"/>
</dbReference>
<keyword evidence="1" id="KW-0472">Membrane</keyword>
<evidence type="ECO:0000313" key="3">
    <source>
        <dbReference type="Proteomes" id="UP001554567"/>
    </source>
</evidence>
<keyword evidence="3" id="KW-1185">Reference proteome</keyword>
<dbReference type="PANTHER" id="PTHR30386:SF28">
    <property type="entry name" value="EXPORTED PROTEIN"/>
    <property type="match status" value="1"/>
</dbReference>
<keyword evidence="1" id="KW-0812">Transmembrane</keyword>
<evidence type="ECO:0000256" key="1">
    <source>
        <dbReference type="SAM" id="Phobius"/>
    </source>
</evidence>
<dbReference type="Gene3D" id="2.40.50.100">
    <property type="match status" value="1"/>
</dbReference>
<dbReference type="PRINTS" id="PR01490">
    <property type="entry name" value="RTXTOXIND"/>
</dbReference>
<dbReference type="Proteomes" id="UP001554567">
    <property type="component" value="Unassembled WGS sequence"/>
</dbReference>
<protein>
    <submittedName>
        <fullName evidence="2">HlyD family secretion protein</fullName>
    </submittedName>
</protein>
<keyword evidence="1" id="KW-1133">Transmembrane helix</keyword>